<dbReference type="STRING" id="1184609.KILIM_113_00050"/>
<evidence type="ECO:0000256" key="2">
    <source>
        <dbReference type="ARBA" id="ARBA00022679"/>
    </source>
</evidence>
<dbReference type="InterPro" id="IPR010044">
    <property type="entry name" value="MTAP"/>
</dbReference>
<accession>K6VPT3</accession>
<dbReference type="InterPro" id="IPR000845">
    <property type="entry name" value="Nucleoside_phosphorylase_d"/>
</dbReference>
<organism evidence="4 5">
    <name type="scientific">Kineosphaera limosa NBRC 100340</name>
    <dbReference type="NCBI Taxonomy" id="1184609"/>
    <lineage>
        <taxon>Bacteria</taxon>
        <taxon>Bacillati</taxon>
        <taxon>Actinomycetota</taxon>
        <taxon>Actinomycetes</taxon>
        <taxon>Micrococcales</taxon>
        <taxon>Dermatophilaceae</taxon>
        <taxon>Kineosphaera</taxon>
    </lineage>
</organism>
<keyword evidence="2" id="KW-0808">Transferase</keyword>
<sequence>MRGGSLVPEHGPGTLVVPDQIIDRTWGRAHTYYEREGEVLHVAFADPYCPRGRAAAVQAARAYRDADDAQGARQHVVDGGTLVVINGPRFSSRAESQWHRAAGGTLVGMTTMPEASLARELALCFTTISLVTDHDAGIEGAGAVTQAEVFALFAQNMDRVKSVVADAARRLAAQSDEVSGDCPCRHALDGIAVPFALPQ</sequence>
<dbReference type="Pfam" id="PF01048">
    <property type="entry name" value="PNP_UDP_1"/>
    <property type="match status" value="1"/>
</dbReference>
<dbReference type="CDD" id="cd09010">
    <property type="entry name" value="MTAP_SsMTAPII_like_MTIP"/>
    <property type="match status" value="1"/>
</dbReference>
<evidence type="ECO:0000313" key="5">
    <source>
        <dbReference type="Proteomes" id="UP000008366"/>
    </source>
</evidence>
<feature type="domain" description="Nucleoside phosphorylase" evidence="3">
    <location>
        <begin position="4"/>
        <end position="164"/>
    </location>
</feature>
<name>K6VPT3_9MICO</name>
<evidence type="ECO:0000259" key="3">
    <source>
        <dbReference type="Pfam" id="PF01048"/>
    </source>
</evidence>
<dbReference type="GO" id="GO:0005829">
    <property type="term" value="C:cytosol"/>
    <property type="evidence" value="ECO:0007669"/>
    <property type="project" value="TreeGrafter"/>
</dbReference>
<dbReference type="Proteomes" id="UP000008366">
    <property type="component" value="Unassembled WGS sequence"/>
</dbReference>
<evidence type="ECO:0000313" key="4">
    <source>
        <dbReference type="EMBL" id="GAB98218.1"/>
    </source>
</evidence>
<dbReference type="GO" id="GO:0017061">
    <property type="term" value="F:S-methyl-5-thioadenosine phosphorylase activity"/>
    <property type="evidence" value="ECO:0007669"/>
    <property type="project" value="InterPro"/>
</dbReference>
<dbReference type="GO" id="GO:0009116">
    <property type="term" value="P:nucleoside metabolic process"/>
    <property type="evidence" value="ECO:0007669"/>
    <property type="project" value="InterPro"/>
</dbReference>
<evidence type="ECO:0000256" key="1">
    <source>
        <dbReference type="ARBA" id="ARBA00022676"/>
    </source>
</evidence>
<dbReference type="GO" id="GO:0019509">
    <property type="term" value="P:L-methionine salvage from methylthioadenosine"/>
    <property type="evidence" value="ECO:0007669"/>
    <property type="project" value="TreeGrafter"/>
</dbReference>
<dbReference type="Gene3D" id="3.40.50.1580">
    <property type="entry name" value="Nucleoside phosphorylase domain"/>
    <property type="match status" value="1"/>
</dbReference>
<reference evidence="4 5" key="1">
    <citation type="submission" date="2012-08" db="EMBL/GenBank/DDBJ databases">
        <title>Whole genome shotgun sequence of Kineosphaera limosa NBRC 100340.</title>
        <authorList>
            <person name="Yoshida I."/>
            <person name="Isaki S."/>
            <person name="Hosoyama A."/>
            <person name="Tsuchikane K."/>
            <person name="Katsumata H."/>
            <person name="Ando Y."/>
            <person name="Ohji S."/>
            <person name="Hamada M."/>
            <person name="Tamura T."/>
            <person name="Yamazoe A."/>
            <person name="Yamazaki S."/>
            <person name="Fujita N."/>
        </authorList>
    </citation>
    <scope>NUCLEOTIDE SEQUENCE [LARGE SCALE GENOMIC DNA]</scope>
    <source>
        <strain evidence="4 5">NBRC 100340</strain>
    </source>
</reference>
<dbReference type="PANTHER" id="PTHR42679">
    <property type="entry name" value="S-METHYL-5'-THIOADENOSINE PHOSPHORYLASE"/>
    <property type="match status" value="1"/>
</dbReference>
<keyword evidence="1" id="KW-0328">Glycosyltransferase</keyword>
<keyword evidence="5" id="KW-1185">Reference proteome</keyword>
<dbReference type="InterPro" id="IPR035994">
    <property type="entry name" value="Nucleoside_phosphorylase_sf"/>
</dbReference>
<dbReference type="PANTHER" id="PTHR42679:SF2">
    <property type="entry name" value="S-METHYL-5'-THIOADENOSINE PHOSPHORYLASE"/>
    <property type="match status" value="1"/>
</dbReference>
<dbReference type="AlphaFoldDB" id="K6VPT3"/>
<gene>
    <name evidence="4" type="primary">mtaP</name>
    <name evidence="4" type="ORF">KILIM_113_00050</name>
</gene>
<proteinExistence type="predicted"/>
<dbReference type="SUPFAM" id="SSF53167">
    <property type="entry name" value="Purine and uridine phosphorylases"/>
    <property type="match status" value="1"/>
</dbReference>
<protein>
    <submittedName>
        <fullName evidence="4">S-methyl-5-thioadenosine phosphorylase</fullName>
    </submittedName>
</protein>
<dbReference type="RefSeq" id="WP_006594750.1">
    <property type="nucleotide sequence ID" value="NZ_BAHD01000113.1"/>
</dbReference>
<dbReference type="EMBL" id="BAHD01000113">
    <property type="protein sequence ID" value="GAB98218.1"/>
    <property type="molecule type" value="Genomic_DNA"/>
</dbReference>
<comment type="caution">
    <text evidence="4">The sequence shown here is derived from an EMBL/GenBank/DDBJ whole genome shotgun (WGS) entry which is preliminary data.</text>
</comment>
<dbReference type="eggNOG" id="COG0005">
    <property type="taxonomic scope" value="Bacteria"/>
</dbReference>